<protein>
    <submittedName>
        <fullName evidence="13">ABC transporter ATP-binding protein/permease</fullName>
    </submittedName>
</protein>
<organism evidence="13">
    <name type="scientific">Baileyella intestinalis</name>
    <dbReference type="NCBI Taxonomy" id="2606709"/>
    <lineage>
        <taxon>Bacteria</taxon>
        <taxon>Bacillati</taxon>
        <taxon>Bacillota</taxon>
        <taxon>Clostridia</taxon>
        <taxon>Peptostreptococcales</taxon>
        <taxon>Anaerovoracaceae</taxon>
        <taxon>Baileyella</taxon>
    </lineage>
</organism>
<feature type="transmembrane region" description="Helical" evidence="11">
    <location>
        <begin position="788"/>
        <end position="809"/>
    </location>
</feature>
<evidence type="ECO:0000256" key="9">
    <source>
        <dbReference type="ARBA" id="ARBA00038388"/>
    </source>
</evidence>
<dbReference type="EMBL" id="VUNB01000002">
    <property type="protein sequence ID" value="MST68641.1"/>
    <property type="molecule type" value="Genomic_DNA"/>
</dbReference>
<dbReference type="Pfam" id="PF00005">
    <property type="entry name" value="ABC_tran"/>
    <property type="match status" value="1"/>
</dbReference>
<feature type="domain" description="ABC transporter" evidence="12">
    <location>
        <begin position="2"/>
        <end position="242"/>
    </location>
</feature>
<reference evidence="13" key="1">
    <citation type="submission" date="2019-09" db="EMBL/GenBank/DDBJ databases">
        <title>In-depth cultivation of the pig gut microbiome towards novel bacterial diversity and tailored functional studies.</title>
        <authorList>
            <person name="Wylensek D."/>
            <person name="Hitch T.C.A."/>
            <person name="Clavel T."/>
        </authorList>
    </citation>
    <scope>NUCLEOTIDE SEQUENCE</scope>
    <source>
        <strain evidence="13">RF-744-FAT-WT-3</strain>
    </source>
</reference>
<feature type="transmembrane region" description="Helical" evidence="11">
    <location>
        <begin position="698"/>
        <end position="717"/>
    </location>
</feature>
<dbReference type="PROSITE" id="PS50893">
    <property type="entry name" value="ABC_TRANSPORTER_2"/>
    <property type="match status" value="1"/>
</dbReference>
<evidence type="ECO:0000256" key="8">
    <source>
        <dbReference type="ARBA" id="ARBA00023136"/>
    </source>
</evidence>
<keyword evidence="4 11" id="KW-0812">Transmembrane</keyword>
<keyword evidence="2" id="KW-0813">Transport</keyword>
<evidence type="ECO:0000256" key="10">
    <source>
        <dbReference type="SAM" id="MobiDB-lite"/>
    </source>
</evidence>
<dbReference type="SUPFAM" id="SSF52540">
    <property type="entry name" value="P-loop containing nucleoside triphosphate hydrolases"/>
    <property type="match status" value="1"/>
</dbReference>
<evidence type="ECO:0000256" key="1">
    <source>
        <dbReference type="ARBA" id="ARBA00004429"/>
    </source>
</evidence>
<evidence type="ECO:0000256" key="11">
    <source>
        <dbReference type="SAM" id="Phobius"/>
    </source>
</evidence>
<keyword evidence="6 13" id="KW-0067">ATP-binding</keyword>
<evidence type="ECO:0000256" key="3">
    <source>
        <dbReference type="ARBA" id="ARBA00022475"/>
    </source>
</evidence>
<keyword evidence="3" id="KW-1003">Cell membrane</keyword>
<name>A0A6A8M6T4_9FIRM</name>
<evidence type="ECO:0000256" key="2">
    <source>
        <dbReference type="ARBA" id="ARBA00022448"/>
    </source>
</evidence>
<dbReference type="InterPro" id="IPR017871">
    <property type="entry name" value="ABC_transporter-like_CS"/>
</dbReference>
<dbReference type="InterPro" id="IPR027417">
    <property type="entry name" value="P-loop_NTPase"/>
</dbReference>
<dbReference type="InterPro" id="IPR015854">
    <property type="entry name" value="ABC_transpr_LolD-like"/>
</dbReference>
<feature type="transmembrane region" description="Helical" evidence="11">
    <location>
        <begin position="741"/>
        <end position="768"/>
    </location>
</feature>
<comment type="similarity">
    <text evidence="9">Belongs to the ABC transporter superfamily. Macrolide exporter (TC 3.A.1.122) family.</text>
</comment>
<evidence type="ECO:0000256" key="4">
    <source>
        <dbReference type="ARBA" id="ARBA00022692"/>
    </source>
</evidence>
<keyword evidence="5" id="KW-0547">Nucleotide-binding</keyword>
<evidence type="ECO:0000259" key="12">
    <source>
        <dbReference type="PROSITE" id="PS50893"/>
    </source>
</evidence>
<sequence length="825" mass="92299">MIKLTGVNKYYNRRKQNEIHVIDNTSVELPDSGIVTMLGPSGCGKTTLLNAIGGLDKVDSGSIYIDDQLITRHSTGKIDDIRNARIGYIFQNFNLLDDQTVFENVAVALRMVGIKDKKIIKERVNYCLEAVGIYQFRNKDAGALSGGQRQRVAIARAIVKNPRIIIADEPTGNLDSVNTIQVMNIIKTISRDRLVLLVTHEREIAQFYSDRILEMKDGKVLSDKINDSSKYLDYQLENRIYLKDMPVAGRFRKDDMTVSVYSDRPWEKGNIKMVLRGGNLFIDTGGKYNVIDETSNIQLIDDHYSAMDESVYQDERFQYDKYMPENFKAKYRSVYTPFNMVAKGFKTVKGFRRLKKLLLLGFVFAAMFTFVATSNVLGVLQIDDNDFMLSDRHYVTVSNPSKNTDLINRVSQMKNSTYVVPGDSTVTIKVPLNDYIQTSMASAALSGSIVRSDMITDKDVKYGRLPAGSGEMAVDKMMIRRYLKAKAGKTAGITSYDQFLNRTVTIPNVGDRVITGITDTGSPSIYVPQDQVMYYIANSPKGQNQLMGDSSAFDVSQGGDQEEAQTGAAASSVIDYALRPSGLKIKKGRAPENDYEALVNYSHAEEFPLNKTISKKMNNTPLKVVGYYTNDTPEDNTYVNSSTIYNNYVSKQKVMSVYSDNPQKLVSELKAAGLDGQVNYDRDKAEFKDSQKSMTRNALILAGVVLAIALIEMYLMLRSSFLSRIKEVGTLRAIGLKKKDIYSMFLGEIIVITTITAIPGLILIYYIMTNVIKITSFLASQFMVTPSVAVLSFVLMMAFNIVVGLIPVWRTLSKRPAQILSRTDI</sequence>
<dbReference type="InterPro" id="IPR017911">
    <property type="entry name" value="MacB-like_ATP-bd"/>
</dbReference>
<dbReference type="InterPro" id="IPR003838">
    <property type="entry name" value="ABC3_permease_C"/>
</dbReference>
<dbReference type="GO" id="GO:0005524">
    <property type="term" value="F:ATP binding"/>
    <property type="evidence" value="ECO:0007669"/>
    <property type="project" value="UniProtKB-KW"/>
</dbReference>
<dbReference type="Pfam" id="PF02687">
    <property type="entry name" value="FtsX"/>
    <property type="match status" value="1"/>
</dbReference>
<feature type="region of interest" description="Disordered" evidence="10">
    <location>
        <begin position="547"/>
        <end position="566"/>
    </location>
</feature>
<dbReference type="InterPro" id="IPR003593">
    <property type="entry name" value="AAA+_ATPase"/>
</dbReference>
<dbReference type="AlphaFoldDB" id="A0A6A8M6T4"/>
<keyword evidence="7 11" id="KW-1133">Transmembrane helix</keyword>
<comment type="subcellular location">
    <subcellularLocation>
        <location evidence="1">Cell inner membrane</location>
        <topology evidence="1">Multi-pass membrane protein</topology>
    </subcellularLocation>
</comment>
<evidence type="ECO:0000256" key="6">
    <source>
        <dbReference type="ARBA" id="ARBA00022840"/>
    </source>
</evidence>
<dbReference type="SMART" id="SM00382">
    <property type="entry name" value="AAA"/>
    <property type="match status" value="1"/>
</dbReference>
<dbReference type="RefSeq" id="WP_154572103.1">
    <property type="nucleotide sequence ID" value="NZ_VUNB01000002.1"/>
</dbReference>
<dbReference type="GO" id="GO:0022857">
    <property type="term" value="F:transmembrane transporter activity"/>
    <property type="evidence" value="ECO:0007669"/>
    <property type="project" value="TreeGrafter"/>
</dbReference>
<dbReference type="Gene3D" id="3.40.50.300">
    <property type="entry name" value="P-loop containing nucleotide triphosphate hydrolases"/>
    <property type="match status" value="1"/>
</dbReference>
<evidence type="ECO:0000256" key="7">
    <source>
        <dbReference type="ARBA" id="ARBA00022989"/>
    </source>
</evidence>
<dbReference type="CDD" id="cd03255">
    <property type="entry name" value="ABC_MJ0796_LolCDE_FtsE"/>
    <property type="match status" value="1"/>
</dbReference>
<comment type="caution">
    <text evidence="13">The sequence shown here is derived from an EMBL/GenBank/DDBJ whole genome shotgun (WGS) entry which is preliminary data.</text>
</comment>
<dbReference type="GO" id="GO:0005886">
    <property type="term" value="C:plasma membrane"/>
    <property type="evidence" value="ECO:0007669"/>
    <property type="project" value="UniProtKB-SubCell"/>
</dbReference>
<dbReference type="InterPro" id="IPR003439">
    <property type="entry name" value="ABC_transporter-like_ATP-bd"/>
</dbReference>
<accession>A0A6A8M6T4</accession>
<evidence type="ECO:0000256" key="5">
    <source>
        <dbReference type="ARBA" id="ARBA00022741"/>
    </source>
</evidence>
<feature type="transmembrane region" description="Helical" evidence="11">
    <location>
        <begin position="357"/>
        <end position="380"/>
    </location>
</feature>
<dbReference type="GO" id="GO:0016887">
    <property type="term" value="F:ATP hydrolysis activity"/>
    <property type="evidence" value="ECO:0007669"/>
    <property type="project" value="InterPro"/>
</dbReference>
<proteinExistence type="inferred from homology"/>
<dbReference type="PROSITE" id="PS00211">
    <property type="entry name" value="ABC_TRANSPORTER_1"/>
    <property type="match status" value="1"/>
</dbReference>
<evidence type="ECO:0000313" key="13">
    <source>
        <dbReference type="EMBL" id="MST68641.1"/>
    </source>
</evidence>
<keyword evidence="8 11" id="KW-0472">Membrane</keyword>
<dbReference type="PANTHER" id="PTHR24220">
    <property type="entry name" value="IMPORT ATP-BINDING PROTEIN"/>
    <property type="match status" value="1"/>
</dbReference>
<gene>
    <name evidence="13" type="ORF">FYJ66_03425</name>
</gene>